<organism evidence="2 3">
    <name type="scientific">Sulfobacillus thermotolerans</name>
    <dbReference type="NCBI Taxonomy" id="338644"/>
    <lineage>
        <taxon>Bacteria</taxon>
        <taxon>Bacillati</taxon>
        <taxon>Bacillota</taxon>
        <taxon>Clostridia</taxon>
        <taxon>Eubacteriales</taxon>
        <taxon>Clostridiales Family XVII. Incertae Sedis</taxon>
        <taxon>Sulfobacillus</taxon>
    </lineage>
</organism>
<feature type="transmembrane region" description="Helical" evidence="1">
    <location>
        <begin position="12"/>
        <end position="33"/>
    </location>
</feature>
<feature type="transmembrane region" description="Helical" evidence="1">
    <location>
        <begin position="135"/>
        <end position="153"/>
    </location>
</feature>
<dbReference type="RefSeq" id="WP_103375683.1">
    <property type="nucleotide sequence ID" value="NZ_CP133983.1"/>
</dbReference>
<keyword evidence="3" id="KW-1185">Reference proteome</keyword>
<protein>
    <submittedName>
        <fullName evidence="2">Uncharacterized protein</fullName>
    </submittedName>
</protein>
<reference evidence="2 3" key="1">
    <citation type="journal article" date="2019" name="Sci. Rep.">
        <title>Sulfobacillus thermotolerans: new insights into resistance and metabolic capacities of acidophilic chemolithotrophs.</title>
        <authorList>
            <person name="Panyushkina A.E."/>
            <person name="Babenko V.V."/>
            <person name="Nikitina A.S."/>
            <person name="Selezneva O.V."/>
            <person name="Tsaplina I.A."/>
            <person name="Letarova M.A."/>
            <person name="Kostryukova E.S."/>
            <person name="Letarov A.V."/>
        </authorList>
    </citation>
    <scope>NUCLEOTIDE SEQUENCE [LARGE SCALE GENOMIC DNA]</scope>
    <source>
        <strain evidence="2 3">Kr1</strain>
    </source>
</reference>
<evidence type="ECO:0000256" key="1">
    <source>
        <dbReference type="SAM" id="Phobius"/>
    </source>
</evidence>
<keyword evidence="1" id="KW-0472">Membrane</keyword>
<name>A0ABM6RUG1_9FIRM</name>
<feature type="transmembrane region" description="Helical" evidence="1">
    <location>
        <begin position="94"/>
        <end position="115"/>
    </location>
</feature>
<proteinExistence type="predicted"/>
<dbReference type="EMBL" id="CP019454">
    <property type="protein sequence ID" value="AUW95105.1"/>
    <property type="molecule type" value="Genomic_DNA"/>
</dbReference>
<dbReference type="Proteomes" id="UP000325292">
    <property type="component" value="Chromosome"/>
</dbReference>
<keyword evidence="1" id="KW-1133">Transmembrane helix</keyword>
<evidence type="ECO:0000313" key="2">
    <source>
        <dbReference type="EMBL" id="AUW95105.1"/>
    </source>
</evidence>
<evidence type="ECO:0000313" key="3">
    <source>
        <dbReference type="Proteomes" id="UP000325292"/>
    </source>
</evidence>
<accession>A0ABM6RUG1</accession>
<keyword evidence="1" id="KW-0812">Transmembrane</keyword>
<feature type="transmembrane region" description="Helical" evidence="1">
    <location>
        <begin position="53"/>
        <end position="73"/>
    </location>
</feature>
<gene>
    <name evidence="2" type="ORF">BXT84_15040</name>
</gene>
<sequence>MKHTSDLWPRALLAGVISTTVFTALLTLAPVAGSPTLNVALWDGTLITLNLRLAAVLGYILEILGATLVAYEYQKWLSPRLKGSPWSKGMALGGALWIFWMIIGLPLFDLVSPLVNNGLMLAPGIFASNFGATSSLFFLLSLLAFGLAISWLADTPVGYRSYR</sequence>